<sequence>MDILFIYYVPSGGVETLNRQRSAALKAAGIQSHFLYYRMERTLVNDHEAPLHIKSDENEIRSLIESNRFDAIVVTSDYLLLPKIRSWGYTGKLIFEIQGLGSQETARTVLTYAISYITPSANCILSSKTPHIMQMLGELYPGFPAYFMDNCFDAERFTHRTSAASVKPIIGWIGRLEDNKNWREFLLIAHLFSNAFFLDADFYMFEDHTLSAPEERAQFDALRNMLGLESKLTVLSNIPNQEMTEYFSRMADSGGFLCSTSKVEGFGYAIVEAMSCGCPVLSTNSDGVQSSIIHNVTGKFYTLGNIHEACLEGLELIQNKETRARIQASALAHIKEHFSNQKYSQSFLEMLCSI</sequence>
<dbReference type="SUPFAM" id="SSF53756">
    <property type="entry name" value="UDP-Glycosyltransferase/glycogen phosphorylase"/>
    <property type="match status" value="1"/>
</dbReference>
<keyword evidence="2" id="KW-0328">Glycosyltransferase</keyword>
<organism evidence="2 3">
    <name type="scientific">Metabacillus sediminis</name>
    <dbReference type="NCBI Taxonomy" id="3117746"/>
    <lineage>
        <taxon>Bacteria</taxon>
        <taxon>Bacillati</taxon>
        <taxon>Bacillota</taxon>
        <taxon>Bacilli</taxon>
        <taxon>Bacillales</taxon>
        <taxon>Bacillaceae</taxon>
        <taxon>Metabacillus</taxon>
    </lineage>
</organism>
<dbReference type="PANTHER" id="PTHR12526">
    <property type="entry name" value="GLYCOSYLTRANSFERASE"/>
    <property type="match status" value="1"/>
</dbReference>
<dbReference type="Pfam" id="PF00534">
    <property type="entry name" value="Glycos_transf_1"/>
    <property type="match status" value="1"/>
</dbReference>
<dbReference type="PANTHER" id="PTHR12526:SF630">
    <property type="entry name" value="GLYCOSYLTRANSFERASE"/>
    <property type="match status" value="1"/>
</dbReference>
<proteinExistence type="predicted"/>
<dbReference type="EC" id="2.4.-.-" evidence="2"/>
<dbReference type="EMBL" id="CP147407">
    <property type="protein sequence ID" value="WXB95218.1"/>
    <property type="molecule type" value="Genomic_DNA"/>
</dbReference>
<name>A0ABZ2NBV5_9BACI</name>
<dbReference type="Gene3D" id="3.40.50.2000">
    <property type="entry name" value="Glycogen Phosphorylase B"/>
    <property type="match status" value="1"/>
</dbReference>
<dbReference type="CDD" id="cd03801">
    <property type="entry name" value="GT4_PimA-like"/>
    <property type="match status" value="1"/>
</dbReference>
<keyword evidence="3" id="KW-1185">Reference proteome</keyword>
<dbReference type="Proteomes" id="UP001377337">
    <property type="component" value="Chromosome"/>
</dbReference>
<dbReference type="GO" id="GO:0016757">
    <property type="term" value="F:glycosyltransferase activity"/>
    <property type="evidence" value="ECO:0007669"/>
    <property type="project" value="UniProtKB-KW"/>
</dbReference>
<evidence type="ECO:0000313" key="2">
    <source>
        <dbReference type="EMBL" id="WXB95218.1"/>
    </source>
</evidence>
<accession>A0ABZ2NBV5</accession>
<keyword evidence="2" id="KW-0808">Transferase</keyword>
<reference evidence="2 3" key="1">
    <citation type="submission" date="2024-02" db="EMBL/GenBank/DDBJ databases">
        <title>Seven novel Bacillus-like species.</title>
        <authorList>
            <person name="Liu G."/>
        </authorList>
    </citation>
    <scope>NUCLEOTIDE SEQUENCE [LARGE SCALE GENOMIC DNA]</scope>
    <source>
        <strain evidence="2 3">FJAT-52054</strain>
    </source>
</reference>
<protein>
    <submittedName>
        <fullName evidence="2">Glycosyltransferase family 4 protein</fullName>
        <ecNumber evidence="2">2.4.-.-</ecNumber>
    </submittedName>
</protein>
<evidence type="ECO:0000313" key="3">
    <source>
        <dbReference type="Proteomes" id="UP001377337"/>
    </source>
</evidence>
<dbReference type="InterPro" id="IPR001296">
    <property type="entry name" value="Glyco_trans_1"/>
</dbReference>
<gene>
    <name evidence="2" type="ORF">WCV65_11575</name>
</gene>
<feature type="domain" description="Glycosyl transferase family 1" evidence="1">
    <location>
        <begin position="165"/>
        <end position="329"/>
    </location>
</feature>
<dbReference type="RefSeq" id="WP_338776610.1">
    <property type="nucleotide sequence ID" value="NZ_CP147407.1"/>
</dbReference>
<evidence type="ECO:0000259" key="1">
    <source>
        <dbReference type="Pfam" id="PF00534"/>
    </source>
</evidence>